<protein>
    <recommendedName>
        <fullName evidence="12">L-dopachrome isomerase</fullName>
        <ecNumber evidence="9">5.3.2.1</ecNumber>
        <ecNumber evidence="8">5.3.3.12</ecNumber>
    </recommendedName>
    <alternativeName>
        <fullName evidence="10">L-dopachrome tautomerase</fullName>
    </alternativeName>
    <alternativeName>
        <fullName evidence="11">Phenylpyruvate tautomerase</fullName>
    </alternativeName>
</protein>
<evidence type="ECO:0000256" key="2">
    <source>
        <dbReference type="ARBA" id="ARBA00005851"/>
    </source>
</evidence>
<evidence type="ECO:0000256" key="12">
    <source>
        <dbReference type="ARBA" id="ARBA00042730"/>
    </source>
</evidence>
<dbReference type="EC" id="5.3.2.1" evidence="9"/>
<dbReference type="Gene3D" id="3.30.429.10">
    <property type="entry name" value="Macrophage Migration Inhibitory Factor"/>
    <property type="match status" value="1"/>
</dbReference>
<comment type="subcellular location">
    <subcellularLocation>
        <location evidence="1">Secreted</location>
    </subcellularLocation>
</comment>
<comment type="similarity">
    <text evidence="2">Belongs to the MIF family.</text>
</comment>
<evidence type="ECO:0000256" key="10">
    <source>
        <dbReference type="ARBA" id="ARBA00041631"/>
    </source>
</evidence>
<keyword evidence="4" id="KW-0964">Secreted</keyword>
<reference evidence="13" key="1">
    <citation type="submission" date="2013-10" db="EMBL/GenBank/DDBJ databases">
        <title>Genomic analysis of the causative agents of coccidiosis in chickens.</title>
        <authorList>
            <person name="Reid A.J."/>
            <person name="Blake D."/>
            <person name="Billington K."/>
            <person name="Browne H."/>
            <person name="Dunn M."/>
            <person name="Hung S."/>
            <person name="Kawahara F."/>
            <person name="Miranda-Saavedra D."/>
            <person name="Mourier T."/>
            <person name="Nagra H."/>
            <person name="Otto T.D."/>
            <person name="Rawlings N."/>
            <person name="Sanchez A."/>
            <person name="Sanders M."/>
            <person name="Subramaniam C."/>
            <person name="Tay Y."/>
            <person name="Dear P."/>
            <person name="Doerig C."/>
            <person name="Gruber A."/>
            <person name="Parkinson J."/>
            <person name="Shirley M."/>
            <person name="Wan K.L."/>
            <person name="Berriman M."/>
            <person name="Tomley F."/>
            <person name="Pain A."/>
        </authorList>
    </citation>
    <scope>NUCLEOTIDE SEQUENCE [LARGE SCALE GENOMIC DNA]</scope>
    <source>
        <strain evidence="13">Houghton</strain>
    </source>
</reference>
<reference evidence="13" key="2">
    <citation type="submission" date="2013-10" db="EMBL/GenBank/DDBJ databases">
        <authorList>
            <person name="Aslett M."/>
        </authorList>
    </citation>
    <scope>NUCLEOTIDE SEQUENCE [LARGE SCALE GENOMIC DNA]</scope>
    <source>
        <strain evidence="13">Houghton</strain>
    </source>
</reference>
<dbReference type="AlphaFoldDB" id="U6H1V0"/>
<dbReference type="VEuPathDB" id="ToxoDB:EPH_0065940"/>
<evidence type="ECO:0000256" key="7">
    <source>
        <dbReference type="ARBA" id="ARBA00036823"/>
    </source>
</evidence>
<evidence type="ECO:0000256" key="8">
    <source>
        <dbReference type="ARBA" id="ARBA00038932"/>
    </source>
</evidence>
<evidence type="ECO:0000256" key="1">
    <source>
        <dbReference type="ARBA" id="ARBA00004613"/>
    </source>
</evidence>
<keyword evidence="14" id="KW-1185">Reference proteome</keyword>
<dbReference type="GO" id="GO:0004167">
    <property type="term" value="F:dopachrome isomerase activity"/>
    <property type="evidence" value="ECO:0007669"/>
    <property type="project" value="UniProtKB-EC"/>
</dbReference>
<dbReference type="Proteomes" id="UP000018201">
    <property type="component" value="Unassembled WGS sequence"/>
</dbReference>
<evidence type="ECO:0000256" key="6">
    <source>
        <dbReference type="ARBA" id="ARBA00036735"/>
    </source>
</evidence>
<evidence type="ECO:0000256" key="11">
    <source>
        <dbReference type="ARBA" id="ARBA00041912"/>
    </source>
</evidence>
<accession>U6H1V0</accession>
<dbReference type="InterPro" id="IPR014347">
    <property type="entry name" value="Tautomerase/MIF_sf"/>
</dbReference>
<dbReference type="InterPro" id="IPR001398">
    <property type="entry name" value="Macrophage_inhib_fac"/>
</dbReference>
<evidence type="ECO:0000256" key="4">
    <source>
        <dbReference type="ARBA" id="ARBA00022525"/>
    </source>
</evidence>
<evidence type="ECO:0000313" key="14">
    <source>
        <dbReference type="Proteomes" id="UP000018201"/>
    </source>
</evidence>
<gene>
    <name evidence="13" type="ORF">EPH_0065940</name>
</gene>
<dbReference type="PANTHER" id="PTHR11954:SF6">
    <property type="entry name" value="MACROPHAGE MIGRATION INHIBITORY FACTOR"/>
    <property type="match status" value="1"/>
</dbReference>
<dbReference type="Pfam" id="PF01187">
    <property type="entry name" value="MIF"/>
    <property type="match status" value="1"/>
</dbReference>
<comment type="catalytic activity">
    <reaction evidence="7">
        <text>L-dopachrome = 5,6-dihydroxyindole-2-carboxylate</text>
        <dbReference type="Rhea" id="RHEA:13041"/>
        <dbReference type="ChEBI" id="CHEBI:16875"/>
        <dbReference type="ChEBI" id="CHEBI:57509"/>
        <dbReference type="EC" id="5.3.3.12"/>
    </reaction>
</comment>
<dbReference type="SUPFAM" id="SSF55331">
    <property type="entry name" value="Tautomerase/MIF"/>
    <property type="match status" value="1"/>
</dbReference>
<name>U6H1V0_9EIME</name>
<evidence type="ECO:0000256" key="9">
    <source>
        <dbReference type="ARBA" id="ARBA00039086"/>
    </source>
</evidence>
<dbReference type="EMBL" id="HG694425">
    <property type="protein sequence ID" value="CDI85862.1"/>
    <property type="molecule type" value="Genomic_DNA"/>
</dbReference>
<organism evidence="13 14">
    <name type="scientific">Eimeria praecox</name>
    <dbReference type="NCBI Taxonomy" id="51316"/>
    <lineage>
        <taxon>Eukaryota</taxon>
        <taxon>Sar</taxon>
        <taxon>Alveolata</taxon>
        <taxon>Apicomplexa</taxon>
        <taxon>Conoidasida</taxon>
        <taxon>Coccidia</taxon>
        <taxon>Eucoccidiorida</taxon>
        <taxon>Eimeriorina</taxon>
        <taxon>Eimeriidae</taxon>
        <taxon>Eimeria</taxon>
    </lineage>
</organism>
<evidence type="ECO:0000256" key="5">
    <source>
        <dbReference type="ARBA" id="ARBA00023235"/>
    </source>
</evidence>
<dbReference type="EC" id="5.3.3.12" evidence="8"/>
<evidence type="ECO:0000313" key="13">
    <source>
        <dbReference type="EMBL" id="CDI85862.1"/>
    </source>
</evidence>
<dbReference type="OrthoDB" id="255819at2759"/>
<sequence>MPLCQIICNKDFDKSTADAFLVEVEKALSKILGKPVQYINVSLVRGEMRHAGSNDPAASVCVSSIGNITTRTNNLICVEIATFCNKFLGIDVERV</sequence>
<dbReference type="GO" id="GO:0050178">
    <property type="term" value="F:phenylpyruvate tautomerase activity"/>
    <property type="evidence" value="ECO:0007669"/>
    <property type="project" value="UniProtKB-EC"/>
</dbReference>
<dbReference type="GO" id="GO:0005615">
    <property type="term" value="C:extracellular space"/>
    <property type="evidence" value="ECO:0007669"/>
    <property type="project" value="UniProtKB-KW"/>
</dbReference>
<dbReference type="PANTHER" id="PTHR11954">
    <property type="entry name" value="D-DOPACHROME DECARBOXYLASE"/>
    <property type="match status" value="1"/>
</dbReference>
<comment type="catalytic activity">
    <reaction evidence="6">
        <text>3-phenylpyruvate = enol-phenylpyruvate</text>
        <dbReference type="Rhea" id="RHEA:17097"/>
        <dbReference type="ChEBI" id="CHEBI:16815"/>
        <dbReference type="ChEBI" id="CHEBI:18005"/>
        <dbReference type="EC" id="5.3.2.1"/>
    </reaction>
</comment>
<keyword evidence="5" id="KW-0413">Isomerase</keyword>
<keyword evidence="3" id="KW-0202">Cytokine</keyword>
<evidence type="ECO:0000256" key="3">
    <source>
        <dbReference type="ARBA" id="ARBA00022514"/>
    </source>
</evidence>
<dbReference type="GO" id="GO:0005125">
    <property type="term" value="F:cytokine activity"/>
    <property type="evidence" value="ECO:0007669"/>
    <property type="project" value="UniProtKB-KW"/>
</dbReference>
<proteinExistence type="inferred from homology"/>